<comment type="pathway">
    <text evidence="3 15">Cofactor biosynthesis; FMN biosynthesis; FMN from riboflavin (ATP route): step 1/1.</text>
</comment>
<keyword evidence="8 15" id="KW-0547">Nucleotide-binding</keyword>
<comment type="catalytic activity">
    <reaction evidence="14 15">
        <text>FMN + ATP + H(+) = FAD + diphosphate</text>
        <dbReference type="Rhea" id="RHEA:17237"/>
        <dbReference type="ChEBI" id="CHEBI:15378"/>
        <dbReference type="ChEBI" id="CHEBI:30616"/>
        <dbReference type="ChEBI" id="CHEBI:33019"/>
        <dbReference type="ChEBI" id="CHEBI:57692"/>
        <dbReference type="ChEBI" id="CHEBI:58210"/>
        <dbReference type="EC" id="2.7.7.2"/>
    </reaction>
</comment>
<evidence type="ECO:0000259" key="16">
    <source>
        <dbReference type="SMART" id="SM00904"/>
    </source>
</evidence>
<dbReference type="EC" id="2.7.7.2" evidence="15"/>
<evidence type="ECO:0000256" key="13">
    <source>
        <dbReference type="ARBA" id="ARBA00047880"/>
    </source>
</evidence>
<keyword evidence="11 15" id="KW-0067">ATP-binding</keyword>
<dbReference type="NCBIfam" id="NF004159">
    <property type="entry name" value="PRK05627.1-2"/>
    <property type="match status" value="1"/>
</dbReference>
<sequence>MRHDPSAAHAPRAFSVVRDGEPVPDALRGAVVAIGNFDGVHRGHQALIGQARELAKGAGRPAAVLTFEPHPRQFFAPDKPLFRLTPAPEKLRVLERFDLDGVFVRRFDAALAALSAEAFVTELLRRDLGASGVVVGHDFHFGRGREGTPERLRALAAEHGLACHVVDAVRSDGEPVSSSAIRRALEAGDVACANALLGYRWFVEGEVRHGAKRGRTLGYPTANMRLPDDCALHHGIYAVRMALPDGRAMPGVASFGRRPTFDHGAPLLETHLFDFAGDLYGHTVRVELVAWIRGEERFDSAEALVERMNRDSEEARAHLALPGGVPSAIS</sequence>
<dbReference type="Gene3D" id="3.40.50.620">
    <property type="entry name" value="HUPs"/>
    <property type="match status" value="1"/>
</dbReference>
<evidence type="ECO:0000256" key="8">
    <source>
        <dbReference type="ARBA" id="ARBA00022741"/>
    </source>
</evidence>
<dbReference type="AlphaFoldDB" id="A0A5B2V817"/>
<evidence type="ECO:0000256" key="7">
    <source>
        <dbReference type="ARBA" id="ARBA00022695"/>
    </source>
</evidence>
<dbReference type="InterPro" id="IPR023465">
    <property type="entry name" value="Riboflavin_kinase_dom_sf"/>
</dbReference>
<dbReference type="NCBIfam" id="TIGR00125">
    <property type="entry name" value="cyt_tran_rel"/>
    <property type="match status" value="1"/>
</dbReference>
<dbReference type="Pfam" id="PF01687">
    <property type="entry name" value="Flavokinase"/>
    <property type="match status" value="1"/>
</dbReference>
<dbReference type="SUPFAM" id="SSF52374">
    <property type="entry name" value="Nucleotidylyl transferase"/>
    <property type="match status" value="1"/>
</dbReference>
<dbReference type="InterPro" id="IPR014729">
    <property type="entry name" value="Rossmann-like_a/b/a_fold"/>
</dbReference>
<evidence type="ECO:0000256" key="4">
    <source>
        <dbReference type="ARBA" id="ARBA00022630"/>
    </source>
</evidence>
<keyword evidence="5 15" id="KW-0288">FMN</keyword>
<evidence type="ECO:0000256" key="9">
    <source>
        <dbReference type="ARBA" id="ARBA00022777"/>
    </source>
</evidence>
<dbReference type="CDD" id="cd02064">
    <property type="entry name" value="FAD_synthetase_N"/>
    <property type="match status" value="1"/>
</dbReference>
<protein>
    <recommendedName>
        <fullName evidence="15">Riboflavin biosynthesis protein</fullName>
    </recommendedName>
    <domain>
        <recommendedName>
            <fullName evidence="15">Riboflavin kinase</fullName>
            <ecNumber evidence="15">2.7.1.26</ecNumber>
        </recommendedName>
        <alternativeName>
            <fullName evidence="15">Flavokinase</fullName>
        </alternativeName>
    </domain>
    <domain>
        <recommendedName>
            <fullName evidence="15">FMN adenylyltransferase</fullName>
            <ecNumber evidence="15">2.7.7.2</ecNumber>
        </recommendedName>
        <alternativeName>
            <fullName evidence="15">FAD pyrophosphorylase</fullName>
        </alternativeName>
        <alternativeName>
            <fullName evidence="15">FAD synthase</fullName>
        </alternativeName>
    </domain>
</protein>
<dbReference type="PIRSF" id="PIRSF004491">
    <property type="entry name" value="FAD_Synth"/>
    <property type="match status" value="1"/>
</dbReference>
<keyword evidence="7 15" id="KW-0548">Nucleotidyltransferase</keyword>
<evidence type="ECO:0000313" key="17">
    <source>
        <dbReference type="EMBL" id="KAA2235111.1"/>
    </source>
</evidence>
<dbReference type="NCBIfam" id="NF004160">
    <property type="entry name" value="PRK05627.1-3"/>
    <property type="match status" value="1"/>
</dbReference>
<feature type="domain" description="Riboflavin kinase" evidence="16">
    <location>
        <begin position="196"/>
        <end position="320"/>
    </location>
</feature>
<gene>
    <name evidence="17" type="ORF">F0L46_21320</name>
</gene>
<evidence type="ECO:0000256" key="15">
    <source>
        <dbReference type="PIRNR" id="PIRNR004491"/>
    </source>
</evidence>
<dbReference type="EC" id="2.7.1.26" evidence="15"/>
<dbReference type="GO" id="GO:0006747">
    <property type="term" value="P:FAD biosynthetic process"/>
    <property type="evidence" value="ECO:0007669"/>
    <property type="project" value="UniProtKB-UniRule"/>
</dbReference>
<keyword evidence="6 15" id="KW-0808">Transferase</keyword>
<keyword evidence="18" id="KW-1185">Reference proteome</keyword>
<organism evidence="17 18">
    <name type="scientific">Salinarimonas soli</name>
    <dbReference type="NCBI Taxonomy" id="1638099"/>
    <lineage>
        <taxon>Bacteria</taxon>
        <taxon>Pseudomonadati</taxon>
        <taxon>Pseudomonadota</taxon>
        <taxon>Alphaproteobacteria</taxon>
        <taxon>Hyphomicrobiales</taxon>
        <taxon>Salinarimonadaceae</taxon>
        <taxon>Salinarimonas</taxon>
    </lineage>
</organism>
<dbReference type="UniPathway" id="UPA00277">
    <property type="reaction ID" value="UER00407"/>
</dbReference>
<dbReference type="Gene3D" id="2.40.30.30">
    <property type="entry name" value="Riboflavin kinase-like"/>
    <property type="match status" value="1"/>
</dbReference>
<dbReference type="FunFam" id="3.40.50.620:FF:000021">
    <property type="entry name" value="Riboflavin biosynthesis protein"/>
    <property type="match status" value="1"/>
</dbReference>
<evidence type="ECO:0000256" key="11">
    <source>
        <dbReference type="ARBA" id="ARBA00022840"/>
    </source>
</evidence>
<evidence type="ECO:0000256" key="6">
    <source>
        <dbReference type="ARBA" id="ARBA00022679"/>
    </source>
</evidence>
<evidence type="ECO:0000256" key="1">
    <source>
        <dbReference type="ARBA" id="ARBA00002121"/>
    </source>
</evidence>
<keyword evidence="4 15" id="KW-0285">Flavoprotein</keyword>
<evidence type="ECO:0000256" key="5">
    <source>
        <dbReference type="ARBA" id="ARBA00022643"/>
    </source>
</evidence>
<comment type="function">
    <text evidence="1">Catalyzes the phosphorylation of riboflavin to FMN followed by the adenylation of FMN to FAD.</text>
</comment>
<dbReference type="GO" id="GO:0009398">
    <property type="term" value="P:FMN biosynthetic process"/>
    <property type="evidence" value="ECO:0007669"/>
    <property type="project" value="UniProtKB-UniRule"/>
</dbReference>
<dbReference type="GO" id="GO:0005524">
    <property type="term" value="F:ATP binding"/>
    <property type="evidence" value="ECO:0007669"/>
    <property type="project" value="UniProtKB-UniRule"/>
</dbReference>
<dbReference type="OrthoDB" id="9803667at2"/>
<dbReference type="InterPro" id="IPR015864">
    <property type="entry name" value="FAD_synthase"/>
</dbReference>
<reference evidence="17 18" key="1">
    <citation type="submission" date="2019-09" db="EMBL/GenBank/DDBJ databases">
        <title>Salinarimonas rosea gen. nov., sp. nov., a new member of the a-2 subgroup of the Proteobacteria.</title>
        <authorList>
            <person name="Liu J."/>
        </authorList>
    </citation>
    <scope>NUCLEOTIDE SEQUENCE [LARGE SCALE GENOMIC DNA]</scope>
    <source>
        <strain evidence="17 18">BN140002</strain>
    </source>
</reference>
<dbReference type="InterPro" id="IPR002606">
    <property type="entry name" value="Riboflavin_kinase_bac"/>
</dbReference>
<dbReference type="GO" id="GO:0009231">
    <property type="term" value="P:riboflavin biosynthetic process"/>
    <property type="evidence" value="ECO:0007669"/>
    <property type="project" value="InterPro"/>
</dbReference>
<dbReference type="SUPFAM" id="SSF82114">
    <property type="entry name" value="Riboflavin kinase-like"/>
    <property type="match status" value="1"/>
</dbReference>
<dbReference type="PANTHER" id="PTHR22749">
    <property type="entry name" value="RIBOFLAVIN KINASE/FMN ADENYLYLTRANSFERASE"/>
    <property type="match status" value="1"/>
</dbReference>
<evidence type="ECO:0000256" key="14">
    <source>
        <dbReference type="ARBA" id="ARBA00049494"/>
    </source>
</evidence>
<evidence type="ECO:0000256" key="3">
    <source>
        <dbReference type="ARBA" id="ARBA00005201"/>
    </source>
</evidence>
<dbReference type="PANTHER" id="PTHR22749:SF6">
    <property type="entry name" value="RIBOFLAVIN KINASE"/>
    <property type="match status" value="1"/>
</dbReference>
<dbReference type="NCBIfam" id="TIGR00083">
    <property type="entry name" value="ribF"/>
    <property type="match status" value="1"/>
</dbReference>
<dbReference type="InterPro" id="IPR015865">
    <property type="entry name" value="Riboflavin_kinase_bac/euk"/>
</dbReference>
<comment type="similarity">
    <text evidence="15">Belongs to the ribF family.</text>
</comment>
<dbReference type="SMART" id="SM00904">
    <property type="entry name" value="Flavokinase"/>
    <property type="match status" value="1"/>
</dbReference>
<dbReference type="UniPathway" id="UPA00276">
    <property type="reaction ID" value="UER00406"/>
</dbReference>
<dbReference type="InterPro" id="IPR023468">
    <property type="entry name" value="Riboflavin_kinase"/>
</dbReference>
<dbReference type="GO" id="GO:0003919">
    <property type="term" value="F:FMN adenylyltransferase activity"/>
    <property type="evidence" value="ECO:0007669"/>
    <property type="project" value="UniProtKB-UniRule"/>
</dbReference>
<keyword evidence="10 15" id="KW-0274">FAD</keyword>
<evidence type="ECO:0000256" key="12">
    <source>
        <dbReference type="ARBA" id="ARBA00023268"/>
    </source>
</evidence>
<comment type="catalytic activity">
    <reaction evidence="13 15">
        <text>riboflavin + ATP = FMN + ADP + H(+)</text>
        <dbReference type="Rhea" id="RHEA:14357"/>
        <dbReference type="ChEBI" id="CHEBI:15378"/>
        <dbReference type="ChEBI" id="CHEBI:30616"/>
        <dbReference type="ChEBI" id="CHEBI:57986"/>
        <dbReference type="ChEBI" id="CHEBI:58210"/>
        <dbReference type="ChEBI" id="CHEBI:456216"/>
        <dbReference type="EC" id="2.7.1.26"/>
    </reaction>
</comment>
<reference evidence="17 18" key="2">
    <citation type="submission" date="2019-09" db="EMBL/GenBank/DDBJ databases">
        <authorList>
            <person name="Jin C."/>
        </authorList>
    </citation>
    <scope>NUCLEOTIDE SEQUENCE [LARGE SCALE GENOMIC DNA]</scope>
    <source>
        <strain evidence="17 18">BN140002</strain>
    </source>
</reference>
<evidence type="ECO:0000313" key="18">
    <source>
        <dbReference type="Proteomes" id="UP000323142"/>
    </source>
</evidence>
<dbReference type="RefSeq" id="WP_149821369.1">
    <property type="nucleotide sequence ID" value="NZ_VUOA01000039.1"/>
</dbReference>
<keyword evidence="12" id="KW-0511">Multifunctional enzyme</keyword>
<keyword evidence="9 15" id="KW-0418">Kinase</keyword>
<name>A0A5B2V817_9HYPH</name>
<dbReference type="InterPro" id="IPR004821">
    <property type="entry name" value="Cyt_trans-like"/>
</dbReference>
<comment type="caution">
    <text evidence="17">The sequence shown here is derived from an EMBL/GenBank/DDBJ whole genome shotgun (WGS) entry which is preliminary data.</text>
</comment>
<dbReference type="Proteomes" id="UP000323142">
    <property type="component" value="Unassembled WGS sequence"/>
</dbReference>
<dbReference type="Pfam" id="PF06574">
    <property type="entry name" value="FAD_syn"/>
    <property type="match status" value="1"/>
</dbReference>
<evidence type="ECO:0000256" key="2">
    <source>
        <dbReference type="ARBA" id="ARBA00004726"/>
    </source>
</evidence>
<comment type="pathway">
    <text evidence="2 15">Cofactor biosynthesis; FAD biosynthesis; FAD from FMN: step 1/1.</text>
</comment>
<dbReference type="GO" id="GO:0008531">
    <property type="term" value="F:riboflavin kinase activity"/>
    <property type="evidence" value="ECO:0007669"/>
    <property type="project" value="UniProtKB-UniRule"/>
</dbReference>
<accession>A0A5B2V817</accession>
<proteinExistence type="inferred from homology"/>
<dbReference type="FunFam" id="2.40.30.30:FF:000003">
    <property type="entry name" value="Riboflavin biosynthesis protein"/>
    <property type="match status" value="1"/>
</dbReference>
<dbReference type="EMBL" id="VUOA01000039">
    <property type="protein sequence ID" value="KAA2235111.1"/>
    <property type="molecule type" value="Genomic_DNA"/>
</dbReference>
<evidence type="ECO:0000256" key="10">
    <source>
        <dbReference type="ARBA" id="ARBA00022827"/>
    </source>
</evidence>